<keyword evidence="7" id="KW-1185">Reference proteome</keyword>
<evidence type="ECO:0000256" key="3">
    <source>
        <dbReference type="ARBA" id="ARBA00022490"/>
    </source>
</evidence>
<reference evidence="6 7" key="1">
    <citation type="submission" date="2023-11" db="EMBL/GenBank/DDBJ databases">
        <title>Complete genome of Pseudomonas benzenivorans BA3361.</title>
        <authorList>
            <person name="Shin S.Y."/>
            <person name="Song J."/>
            <person name="Kang H."/>
        </authorList>
    </citation>
    <scope>NUCLEOTIDE SEQUENCE [LARGE SCALE GENOMIC DNA]</scope>
    <source>
        <strain evidence="6 7">HNIBRBA3361</strain>
    </source>
</reference>
<name>A0ABZ0PXZ0_9PSED</name>
<dbReference type="Pfam" id="PF00582">
    <property type="entry name" value="Usp"/>
    <property type="match status" value="2"/>
</dbReference>
<organism evidence="6 7">
    <name type="scientific">Pseudomonas benzenivorans</name>
    <dbReference type="NCBI Taxonomy" id="556533"/>
    <lineage>
        <taxon>Bacteria</taxon>
        <taxon>Pseudomonadati</taxon>
        <taxon>Pseudomonadota</taxon>
        <taxon>Gammaproteobacteria</taxon>
        <taxon>Pseudomonadales</taxon>
        <taxon>Pseudomonadaceae</taxon>
        <taxon>Pseudomonas</taxon>
    </lineage>
</organism>
<feature type="domain" description="UspA" evidence="5">
    <location>
        <begin position="173"/>
        <end position="299"/>
    </location>
</feature>
<comment type="subcellular location">
    <subcellularLocation>
        <location evidence="1">Cytoplasm</location>
    </subcellularLocation>
</comment>
<comment type="function">
    <text evidence="4">Required for resistance to DNA-damaging agents.</text>
</comment>
<evidence type="ECO:0000313" key="6">
    <source>
        <dbReference type="EMBL" id="WPC06063.1"/>
    </source>
</evidence>
<dbReference type="SUPFAM" id="SSF52402">
    <property type="entry name" value="Adenine nucleotide alpha hydrolases-like"/>
    <property type="match status" value="2"/>
</dbReference>
<evidence type="ECO:0000256" key="2">
    <source>
        <dbReference type="ARBA" id="ARBA00008791"/>
    </source>
</evidence>
<comment type="similarity">
    <text evidence="2">Belongs to the universal stress protein A family.</text>
</comment>
<evidence type="ECO:0000313" key="7">
    <source>
        <dbReference type="Proteomes" id="UP001305928"/>
    </source>
</evidence>
<protein>
    <submittedName>
        <fullName evidence="6">Universal stress protein</fullName>
    </submittedName>
</protein>
<evidence type="ECO:0000259" key="5">
    <source>
        <dbReference type="Pfam" id="PF00582"/>
    </source>
</evidence>
<accession>A0ABZ0PXZ0</accession>
<dbReference type="PANTHER" id="PTHR47892:SF1">
    <property type="entry name" value="UNIVERSAL STRESS PROTEIN E"/>
    <property type="match status" value="1"/>
</dbReference>
<evidence type="ECO:0000256" key="4">
    <source>
        <dbReference type="ARBA" id="ARBA00037131"/>
    </source>
</evidence>
<dbReference type="PANTHER" id="PTHR47892">
    <property type="entry name" value="UNIVERSAL STRESS PROTEIN E"/>
    <property type="match status" value="1"/>
</dbReference>
<proteinExistence type="inferred from homology"/>
<gene>
    <name evidence="6" type="ORF">SBP02_04735</name>
</gene>
<evidence type="ECO:0000256" key="1">
    <source>
        <dbReference type="ARBA" id="ARBA00004496"/>
    </source>
</evidence>
<dbReference type="InterPro" id="IPR006016">
    <property type="entry name" value="UspA"/>
</dbReference>
<dbReference type="RefSeq" id="WP_318645243.1">
    <property type="nucleotide sequence ID" value="NZ_CP137892.1"/>
</dbReference>
<dbReference type="Proteomes" id="UP001305928">
    <property type="component" value="Chromosome"/>
</dbReference>
<feature type="domain" description="UspA" evidence="5">
    <location>
        <begin position="4"/>
        <end position="145"/>
    </location>
</feature>
<dbReference type="Gene3D" id="3.40.50.12370">
    <property type="match status" value="1"/>
</dbReference>
<keyword evidence="3" id="KW-0963">Cytoplasm</keyword>
<sequence length="309" mass="34765">MRLRQLLVVIDPQETRQPALERAVWLARQNQAQLYLLLVEYSAALEASRFFDSALQTRARAALLEQRGTWLEELVAPLRAEGLELHLDVRWGKPPHGLVLEKVAEMSPDLVLKSIAHRDNLLQRLLHSNSGWQLVRHCPVPLWLVQHGQWQGRTLCAALDPLHSADKPAALDHQLISAAMDLGEQFGLQPHYLHCHAPLPRSLVFDAELVTNYEDYVTRSTAQHREAFEQLLGHYPIALPDTHLIEGFAEEVLPNFVGERQIDLLLMGAIARGHLDTALIGHTAERILDSVTCDLLILKAEAQGSAEER</sequence>
<dbReference type="EMBL" id="CP137892">
    <property type="protein sequence ID" value="WPC06063.1"/>
    <property type="molecule type" value="Genomic_DNA"/>
</dbReference>